<comment type="pathway">
    <text evidence="2 15">Cofactor biosynthesis; FAD biosynthesis; FAD from FMN: step 1/1.</text>
</comment>
<dbReference type="InterPro" id="IPR002606">
    <property type="entry name" value="Riboflavin_kinase_bac"/>
</dbReference>
<evidence type="ECO:0000256" key="4">
    <source>
        <dbReference type="ARBA" id="ARBA00022630"/>
    </source>
</evidence>
<evidence type="ECO:0000256" key="5">
    <source>
        <dbReference type="ARBA" id="ARBA00022643"/>
    </source>
</evidence>
<dbReference type="InterPro" id="IPR015865">
    <property type="entry name" value="Riboflavin_kinase_bac/euk"/>
</dbReference>
<evidence type="ECO:0000256" key="6">
    <source>
        <dbReference type="ARBA" id="ARBA00022679"/>
    </source>
</evidence>
<evidence type="ECO:0000259" key="16">
    <source>
        <dbReference type="SMART" id="SM00904"/>
    </source>
</evidence>
<dbReference type="PANTHER" id="PTHR22749:SF6">
    <property type="entry name" value="RIBOFLAVIN KINASE"/>
    <property type="match status" value="1"/>
</dbReference>
<evidence type="ECO:0000313" key="18">
    <source>
        <dbReference type="Proteomes" id="UP000051739"/>
    </source>
</evidence>
<dbReference type="InterPro" id="IPR023465">
    <property type="entry name" value="Riboflavin_kinase_dom_sf"/>
</dbReference>
<dbReference type="UniPathway" id="UPA00276">
    <property type="reaction ID" value="UER00406"/>
</dbReference>
<evidence type="ECO:0000256" key="7">
    <source>
        <dbReference type="ARBA" id="ARBA00022695"/>
    </source>
</evidence>
<dbReference type="SUPFAM" id="SSF82114">
    <property type="entry name" value="Riboflavin kinase-like"/>
    <property type="match status" value="1"/>
</dbReference>
<dbReference type="EC" id="2.7.1.26" evidence="15"/>
<keyword evidence="11 15" id="KW-0067">ATP-binding</keyword>
<dbReference type="InterPro" id="IPR014729">
    <property type="entry name" value="Rossmann-like_a/b/a_fold"/>
</dbReference>
<evidence type="ECO:0000256" key="10">
    <source>
        <dbReference type="ARBA" id="ARBA00022827"/>
    </source>
</evidence>
<reference evidence="17 18" key="1">
    <citation type="journal article" date="2015" name="Genome Announc.">
        <title>Expanding the biotechnology potential of lactobacilli through comparative genomics of 213 strains and associated genera.</title>
        <authorList>
            <person name="Sun Z."/>
            <person name="Harris H.M."/>
            <person name="McCann A."/>
            <person name="Guo C."/>
            <person name="Argimon S."/>
            <person name="Zhang W."/>
            <person name="Yang X."/>
            <person name="Jeffery I.B."/>
            <person name="Cooney J.C."/>
            <person name="Kagawa T.F."/>
            <person name="Liu W."/>
            <person name="Song Y."/>
            <person name="Salvetti E."/>
            <person name="Wrobel A."/>
            <person name="Rasinkangas P."/>
            <person name="Parkhill J."/>
            <person name="Rea M.C."/>
            <person name="O'Sullivan O."/>
            <person name="Ritari J."/>
            <person name="Douillard F.P."/>
            <person name="Paul Ross R."/>
            <person name="Yang R."/>
            <person name="Briner A.E."/>
            <person name="Felis G.E."/>
            <person name="de Vos W.M."/>
            <person name="Barrangou R."/>
            <person name="Klaenhammer T.R."/>
            <person name="Caufield P.W."/>
            <person name="Cui Y."/>
            <person name="Zhang H."/>
            <person name="O'Toole P.W."/>
        </authorList>
    </citation>
    <scope>NUCLEOTIDE SEQUENCE [LARGE SCALE GENOMIC DNA]</scope>
    <source>
        <strain evidence="17 18">DSM 16045</strain>
    </source>
</reference>
<evidence type="ECO:0000256" key="15">
    <source>
        <dbReference type="PIRNR" id="PIRNR004491"/>
    </source>
</evidence>
<dbReference type="AlphaFoldDB" id="A0A0R1VCS7"/>
<dbReference type="EC" id="2.7.7.2" evidence="15"/>
<dbReference type="PATRIC" id="fig|1423749.3.peg.1016"/>
<proteinExistence type="inferred from homology"/>
<keyword evidence="6 15" id="KW-0808">Transferase</keyword>
<evidence type="ECO:0000256" key="3">
    <source>
        <dbReference type="ARBA" id="ARBA00005201"/>
    </source>
</evidence>
<keyword evidence="4 15" id="KW-0285">Flavoprotein</keyword>
<dbReference type="InterPro" id="IPR004821">
    <property type="entry name" value="Cyt_trans-like"/>
</dbReference>
<evidence type="ECO:0000256" key="14">
    <source>
        <dbReference type="ARBA" id="ARBA00049494"/>
    </source>
</evidence>
<dbReference type="SMART" id="SM00904">
    <property type="entry name" value="Flavokinase"/>
    <property type="match status" value="1"/>
</dbReference>
<dbReference type="Gene3D" id="2.40.30.30">
    <property type="entry name" value="Riboflavin kinase-like"/>
    <property type="match status" value="1"/>
</dbReference>
<keyword evidence="5 15" id="KW-0288">FMN</keyword>
<dbReference type="UniPathway" id="UPA00277">
    <property type="reaction ID" value="UER00407"/>
</dbReference>
<evidence type="ECO:0000256" key="8">
    <source>
        <dbReference type="ARBA" id="ARBA00022741"/>
    </source>
</evidence>
<dbReference type="Pfam" id="PF06574">
    <property type="entry name" value="FAD_syn"/>
    <property type="match status" value="1"/>
</dbReference>
<name>A0A0R1VCS7_9LACO</name>
<dbReference type="CDD" id="cd02064">
    <property type="entry name" value="FAD_synthetase_N"/>
    <property type="match status" value="1"/>
</dbReference>
<dbReference type="GO" id="GO:0006747">
    <property type="term" value="P:FAD biosynthetic process"/>
    <property type="evidence" value="ECO:0007669"/>
    <property type="project" value="UniProtKB-UniRule"/>
</dbReference>
<evidence type="ECO:0000256" key="2">
    <source>
        <dbReference type="ARBA" id="ARBA00004726"/>
    </source>
</evidence>
<dbReference type="GO" id="GO:0009231">
    <property type="term" value="P:riboflavin biosynthetic process"/>
    <property type="evidence" value="ECO:0007669"/>
    <property type="project" value="InterPro"/>
</dbReference>
<dbReference type="SUPFAM" id="SSF52374">
    <property type="entry name" value="Nucleotidylyl transferase"/>
    <property type="match status" value="1"/>
</dbReference>
<keyword evidence="7 15" id="KW-0548">Nucleotidyltransferase</keyword>
<dbReference type="InterPro" id="IPR023468">
    <property type="entry name" value="Riboflavin_kinase"/>
</dbReference>
<dbReference type="Pfam" id="PF01687">
    <property type="entry name" value="Flavokinase"/>
    <property type="match status" value="1"/>
</dbReference>
<dbReference type="GO" id="GO:0009398">
    <property type="term" value="P:FMN biosynthetic process"/>
    <property type="evidence" value="ECO:0007669"/>
    <property type="project" value="UniProtKB-UniRule"/>
</dbReference>
<gene>
    <name evidence="17" type="ORF">FC60_GL001002</name>
</gene>
<evidence type="ECO:0000313" key="17">
    <source>
        <dbReference type="EMBL" id="KRM00787.1"/>
    </source>
</evidence>
<comment type="caution">
    <text evidence="17">The sequence shown here is derived from an EMBL/GenBank/DDBJ whole genome shotgun (WGS) entry which is preliminary data.</text>
</comment>
<dbReference type="RefSeq" id="WP_056937890.1">
    <property type="nucleotide sequence ID" value="NZ_AZFN01000026.1"/>
</dbReference>
<dbReference type="InterPro" id="IPR015864">
    <property type="entry name" value="FAD_synthase"/>
</dbReference>
<dbReference type="FunFam" id="2.40.30.30:FF:000003">
    <property type="entry name" value="Riboflavin biosynthesis protein"/>
    <property type="match status" value="1"/>
</dbReference>
<comment type="catalytic activity">
    <reaction evidence="14 15">
        <text>FMN + ATP + H(+) = FAD + diphosphate</text>
        <dbReference type="Rhea" id="RHEA:17237"/>
        <dbReference type="ChEBI" id="CHEBI:15378"/>
        <dbReference type="ChEBI" id="CHEBI:30616"/>
        <dbReference type="ChEBI" id="CHEBI:33019"/>
        <dbReference type="ChEBI" id="CHEBI:57692"/>
        <dbReference type="ChEBI" id="CHEBI:58210"/>
        <dbReference type="EC" id="2.7.7.2"/>
    </reaction>
</comment>
<organism evidence="17 18">
    <name type="scientific">Limosilactobacillus gastricus DSM 16045</name>
    <dbReference type="NCBI Taxonomy" id="1423749"/>
    <lineage>
        <taxon>Bacteria</taxon>
        <taxon>Bacillati</taxon>
        <taxon>Bacillota</taxon>
        <taxon>Bacilli</taxon>
        <taxon>Lactobacillales</taxon>
        <taxon>Lactobacillaceae</taxon>
        <taxon>Limosilactobacillus</taxon>
    </lineage>
</organism>
<evidence type="ECO:0000256" key="9">
    <source>
        <dbReference type="ARBA" id="ARBA00022777"/>
    </source>
</evidence>
<dbReference type="Proteomes" id="UP000051739">
    <property type="component" value="Unassembled WGS sequence"/>
</dbReference>
<keyword evidence="18" id="KW-1185">Reference proteome</keyword>
<dbReference type="NCBIfam" id="TIGR00125">
    <property type="entry name" value="cyt_tran_rel"/>
    <property type="match status" value="1"/>
</dbReference>
<protein>
    <recommendedName>
        <fullName evidence="15">Riboflavin biosynthesis protein</fullName>
    </recommendedName>
    <domain>
        <recommendedName>
            <fullName evidence="15">Riboflavin kinase</fullName>
            <ecNumber evidence="15">2.7.1.26</ecNumber>
        </recommendedName>
        <alternativeName>
            <fullName evidence="15">Flavokinase</fullName>
        </alternativeName>
    </domain>
    <domain>
        <recommendedName>
            <fullName evidence="15">FMN adenylyltransferase</fullName>
            <ecNumber evidence="15">2.7.7.2</ecNumber>
        </recommendedName>
        <alternativeName>
            <fullName evidence="15">FAD pyrophosphorylase</fullName>
        </alternativeName>
        <alternativeName>
            <fullName evidence="15">FAD synthase</fullName>
        </alternativeName>
    </domain>
</protein>
<keyword evidence="9 15" id="KW-0418">Kinase</keyword>
<dbReference type="GO" id="GO:0003919">
    <property type="term" value="F:FMN adenylyltransferase activity"/>
    <property type="evidence" value="ECO:0007669"/>
    <property type="project" value="UniProtKB-UniRule"/>
</dbReference>
<dbReference type="GO" id="GO:0005524">
    <property type="term" value="F:ATP binding"/>
    <property type="evidence" value="ECO:0007669"/>
    <property type="project" value="UniProtKB-UniRule"/>
</dbReference>
<dbReference type="NCBIfam" id="NF004160">
    <property type="entry name" value="PRK05627.1-3"/>
    <property type="match status" value="1"/>
</dbReference>
<evidence type="ECO:0000256" key="11">
    <source>
        <dbReference type="ARBA" id="ARBA00022840"/>
    </source>
</evidence>
<dbReference type="GO" id="GO:0008531">
    <property type="term" value="F:riboflavin kinase activity"/>
    <property type="evidence" value="ECO:0007669"/>
    <property type="project" value="UniProtKB-UniRule"/>
</dbReference>
<keyword evidence="12" id="KW-0511">Multifunctional enzyme</keyword>
<comment type="function">
    <text evidence="1">Catalyzes the phosphorylation of riboflavin to FMN followed by the adenylation of FMN to FAD.</text>
</comment>
<comment type="catalytic activity">
    <reaction evidence="13 15">
        <text>riboflavin + ATP = FMN + ADP + H(+)</text>
        <dbReference type="Rhea" id="RHEA:14357"/>
        <dbReference type="ChEBI" id="CHEBI:15378"/>
        <dbReference type="ChEBI" id="CHEBI:30616"/>
        <dbReference type="ChEBI" id="CHEBI:57986"/>
        <dbReference type="ChEBI" id="CHEBI:58210"/>
        <dbReference type="ChEBI" id="CHEBI:456216"/>
        <dbReference type="EC" id="2.7.1.26"/>
    </reaction>
</comment>
<dbReference type="NCBIfam" id="TIGR00083">
    <property type="entry name" value="ribF"/>
    <property type="match status" value="1"/>
</dbReference>
<dbReference type="FunFam" id="3.40.50.620:FF:000021">
    <property type="entry name" value="Riboflavin biosynthesis protein"/>
    <property type="match status" value="1"/>
</dbReference>
<comment type="pathway">
    <text evidence="3 15">Cofactor biosynthesis; FMN biosynthesis; FMN from riboflavin (ATP route): step 1/1.</text>
</comment>
<feature type="domain" description="Riboflavin kinase" evidence="16">
    <location>
        <begin position="187"/>
        <end position="312"/>
    </location>
</feature>
<dbReference type="PANTHER" id="PTHR22749">
    <property type="entry name" value="RIBOFLAVIN KINASE/FMN ADENYLYLTRANSFERASE"/>
    <property type="match status" value="1"/>
</dbReference>
<evidence type="ECO:0000256" key="13">
    <source>
        <dbReference type="ARBA" id="ARBA00047880"/>
    </source>
</evidence>
<sequence>MQVVHLHYPINLQRVAKNPLVLAMGFFDGVHRGHQAVIQRAKQEADYRKLPLAVLTYDKFPGIVYQSIPGRFHYLTTLERKVELLEQLGVDLVYVMDFTSHLGALRPQEFVDDILLKMHVKVVVAGFDHTYGDHQVATMERLTSFAQGRFEVVTVDKFTDDQSSEKISSTRIRQAIDEGLVEQANELLGYHYQTHGIVVHGFARGRTIGFPTANVQWNIDERLPAVGVYAVRFRVNQVWYQGMASVGYNVTFGDNHEKTIEVFLFDFNDQIYGEQVTVEWVQRLRGEIKFAGVEELVAQLQQDEVDSREILAN</sequence>
<accession>A0A0R1VCS7</accession>
<dbReference type="Gene3D" id="3.40.50.620">
    <property type="entry name" value="HUPs"/>
    <property type="match status" value="1"/>
</dbReference>
<evidence type="ECO:0000256" key="12">
    <source>
        <dbReference type="ARBA" id="ARBA00023268"/>
    </source>
</evidence>
<evidence type="ECO:0000256" key="1">
    <source>
        <dbReference type="ARBA" id="ARBA00002121"/>
    </source>
</evidence>
<keyword evidence="10 15" id="KW-0274">FAD</keyword>
<dbReference type="EMBL" id="AZFN01000026">
    <property type="protein sequence ID" value="KRM00787.1"/>
    <property type="molecule type" value="Genomic_DNA"/>
</dbReference>
<dbReference type="PIRSF" id="PIRSF004491">
    <property type="entry name" value="FAD_Synth"/>
    <property type="match status" value="1"/>
</dbReference>
<comment type="similarity">
    <text evidence="15">Belongs to the ribF family.</text>
</comment>
<keyword evidence="8 15" id="KW-0547">Nucleotide-binding</keyword>